<dbReference type="Pfam" id="PF22811">
    <property type="entry name" value="Zn_ribbon_NrdR"/>
    <property type="match status" value="1"/>
</dbReference>
<keyword evidence="1 7" id="KW-0678">Repressor</keyword>
<dbReference type="AlphaFoldDB" id="A0A2H0VC04"/>
<evidence type="ECO:0000313" key="9">
    <source>
        <dbReference type="EMBL" id="PIR96615.1"/>
    </source>
</evidence>
<dbReference type="GO" id="GO:0045892">
    <property type="term" value="P:negative regulation of DNA-templated transcription"/>
    <property type="evidence" value="ECO:0007669"/>
    <property type="project" value="UniProtKB-UniRule"/>
</dbReference>
<evidence type="ECO:0000259" key="8">
    <source>
        <dbReference type="PROSITE" id="PS51161"/>
    </source>
</evidence>
<protein>
    <recommendedName>
        <fullName evidence="7">Transcriptional repressor NrdR</fullName>
    </recommendedName>
</protein>
<feature type="zinc finger region" evidence="7">
    <location>
        <begin position="3"/>
        <end position="34"/>
    </location>
</feature>
<dbReference type="InterPro" id="IPR003796">
    <property type="entry name" value="RNR_NrdR-like"/>
</dbReference>
<dbReference type="GO" id="GO:0008270">
    <property type="term" value="F:zinc ion binding"/>
    <property type="evidence" value="ECO:0007669"/>
    <property type="project" value="UniProtKB-UniRule"/>
</dbReference>
<dbReference type="Pfam" id="PF03477">
    <property type="entry name" value="ATP-cone"/>
    <property type="match status" value="1"/>
</dbReference>
<keyword evidence="3 7" id="KW-0067">ATP-binding</keyword>
<keyword evidence="5 7" id="KW-0238">DNA-binding</keyword>
<dbReference type="EMBL" id="PFAK01000002">
    <property type="protein sequence ID" value="PIR96615.1"/>
    <property type="molecule type" value="Genomic_DNA"/>
</dbReference>
<keyword evidence="6 7" id="KW-0804">Transcription</keyword>
<evidence type="ECO:0000256" key="6">
    <source>
        <dbReference type="ARBA" id="ARBA00023163"/>
    </source>
</evidence>
<evidence type="ECO:0000256" key="2">
    <source>
        <dbReference type="ARBA" id="ARBA00022741"/>
    </source>
</evidence>
<feature type="domain" description="ATP-cone" evidence="8">
    <location>
        <begin position="49"/>
        <end position="140"/>
    </location>
</feature>
<proteinExistence type="inferred from homology"/>
<comment type="cofactor">
    <cofactor evidence="7">
        <name>Zn(2+)</name>
        <dbReference type="ChEBI" id="CHEBI:29105"/>
    </cofactor>
    <text evidence="7">Binds 1 zinc ion.</text>
</comment>
<reference evidence="10" key="1">
    <citation type="submission" date="2017-09" db="EMBL/GenBank/DDBJ databases">
        <title>Depth-based differentiation of microbial function through sediment-hosted aquifers and enrichment of novel symbionts in the deep terrestrial subsurface.</title>
        <authorList>
            <person name="Probst A.J."/>
            <person name="Ladd B."/>
            <person name="Jarett J.K."/>
            <person name="Geller-Mcgrath D.E."/>
            <person name="Sieber C.M.K."/>
            <person name="Emerson J.B."/>
            <person name="Anantharaman K."/>
            <person name="Thomas B.C."/>
            <person name="Malmstrom R."/>
            <person name="Stieglmeier M."/>
            <person name="Klingl A."/>
            <person name="Woyke T."/>
            <person name="Ryan C.M."/>
            <person name="Banfield J.F."/>
        </authorList>
    </citation>
    <scope>NUCLEOTIDE SEQUENCE [LARGE SCALE GENOMIC DNA]</scope>
</reference>
<gene>
    <name evidence="7" type="primary">nrdR</name>
    <name evidence="9" type="ORF">COT92_00125</name>
</gene>
<dbReference type="InterPro" id="IPR055173">
    <property type="entry name" value="NrdR-like_N"/>
</dbReference>
<keyword evidence="4 7" id="KW-0805">Transcription regulation</keyword>
<dbReference type="HAMAP" id="MF_00440">
    <property type="entry name" value="NrdR"/>
    <property type="match status" value="1"/>
</dbReference>
<sequence>MNCPNCQNADTKVLDSRPIEDGTAIRRRRECEKCAFRFSTYEQLEILDLNVIKKDGEKEPYSREKLERGIQRALEKREHTDATIRKLVSAVEREIQKKAKSGEIKSIEVGEIVMKKLKKTDKVAYIRFASVYRSFEDVDEFKQELKNL</sequence>
<comment type="function">
    <text evidence="7">Negatively regulates transcription of bacterial ribonucleotide reductase nrd genes and operons by binding to NrdR-boxes.</text>
</comment>
<organism evidence="9 10">
    <name type="scientific">Candidatus Doudnabacteria bacterium CG10_big_fil_rev_8_21_14_0_10_42_18</name>
    <dbReference type="NCBI Taxonomy" id="1974552"/>
    <lineage>
        <taxon>Bacteria</taxon>
        <taxon>Candidatus Doudnaibacteriota</taxon>
    </lineage>
</organism>
<dbReference type="NCBIfam" id="TIGR00244">
    <property type="entry name" value="transcriptional regulator NrdR"/>
    <property type="match status" value="1"/>
</dbReference>
<keyword evidence="2 7" id="KW-0547">Nucleotide-binding</keyword>
<accession>A0A2H0VC04</accession>
<evidence type="ECO:0000256" key="5">
    <source>
        <dbReference type="ARBA" id="ARBA00023125"/>
    </source>
</evidence>
<keyword evidence="7" id="KW-0862">Zinc</keyword>
<comment type="caution">
    <text evidence="9">The sequence shown here is derived from an EMBL/GenBank/DDBJ whole genome shotgun (WGS) entry which is preliminary data.</text>
</comment>
<evidence type="ECO:0000313" key="10">
    <source>
        <dbReference type="Proteomes" id="UP000230922"/>
    </source>
</evidence>
<name>A0A2H0VC04_9BACT</name>
<evidence type="ECO:0000256" key="1">
    <source>
        <dbReference type="ARBA" id="ARBA00022491"/>
    </source>
</evidence>
<dbReference type="PANTHER" id="PTHR30455:SF2">
    <property type="entry name" value="TRANSCRIPTIONAL REPRESSOR NRDR"/>
    <property type="match status" value="1"/>
</dbReference>
<dbReference type="PROSITE" id="PS51161">
    <property type="entry name" value="ATP_CONE"/>
    <property type="match status" value="1"/>
</dbReference>
<evidence type="ECO:0000256" key="4">
    <source>
        <dbReference type="ARBA" id="ARBA00023015"/>
    </source>
</evidence>
<dbReference type="GO" id="GO:0005524">
    <property type="term" value="F:ATP binding"/>
    <property type="evidence" value="ECO:0007669"/>
    <property type="project" value="UniProtKB-UniRule"/>
</dbReference>
<dbReference type="PANTHER" id="PTHR30455">
    <property type="entry name" value="TRANSCRIPTIONAL REPRESSOR NRDR"/>
    <property type="match status" value="1"/>
</dbReference>
<evidence type="ECO:0000256" key="7">
    <source>
        <dbReference type="HAMAP-Rule" id="MF_00440"/>
    </source>
</evidence>
<comment type="similarity">
    <text evidence="7">Belongs to the NrdR family.</text>
</comment>
<dbReference type="GO" id="GO:0003677">
    <property type="term" value="F:DNA binding"/>
    <property type="evidence" value="ECO:0007669"/>
    <property type="project" value="UniProtKB-KW"/>
</dbReference>
<dbReference type="InterPro" id="IPR005144">
    <property type="entry name" value="ATP-cone_dom"/>
</dbReference>
<keyword evidence="7" id="KW-0479">Metal-binding</keyword>
<dbReference type="Proteomes" id="UP000230922">
    <property type="component" value="Unassembled WGS sequence"/>
</dbReference>
<keyword evidence="7" id="KW-0863">Zinc-finger</keyword>
<evidence type="ECO:0000256" key="3">
    <source>
        <dbReference type="ARBA" id="ARBA00022840"/>
    </source>
</evidence>